<sequence length="134" mass="14272">MAERPSTAPGCLTVHLTIGAEVAQIELSGEMDLDTRPQFEEAVRHALLMHARIVIVDAKDLTFCDCASLGSLLRAKKRITEAPATFHLANPSPALLRLADLTRTRSALGLPPQLPTARTESAPVKGGDRVGVAP</sequence>
<dbReference type="Gene3D" id="3.30.750.24">
    <property type="entry name" value="STAS domain"/>
    <property type="match status" value="1"/>
</dbReference>
<dbReference type="PANTHER" id="PTHR33495">
    <property type="entry name" value="ANTI-SIGMA FACTOR ANTAGONIST TM_1081-RELATED-RELATED"/>
    <property type="match status" value="1"/>
</dbReference>
<evidence type="ECO:0000313" key="3">
    <source>
        <dbReference type="EMBL" id="PYC81167.1"/>
    </source>
</evidence>
<comment type="caution">
    <text evidence="3">The sequence shown here is derived from an EMBL/GenBank/DDBJ whole genome shotgun (WGS) entry which is preliminary data.</text>
</comment>
<dbReference type="InterPro" id="IPR058548">
    <property type="entry name" value="MlaB-like_STAS"/>
</dbReference>
<dbReference type="GO" id="GO:0043856">
    <property type="term" value="F:anti-sigma factor antagonist activity"/>
    <property type="evidence" value="ECO:0007669"/>
    <property type="project" value="TreeGrafter"/>
</dbReference>
<dbReference type="AlphaFoldDB" id="A0A2V4NC56"/>
<dbReference type="Proteomes" id="UP000248039">
    <property type="component" value="Unassembled WGS sequence"/>
</dbReference>
<reference evidence="3 4" key="1">
    <citation type="submission" date="2018-03" db="EMBL/GenBank/DDBJ databases">
        <title>Bioinformatic expansion and discovery of thiopeptide antibiotics.</title>
        <authorList>
            <person name="Schwalen C.J."/>
            <person name="Hudson G.A."/>
            <person name="Mitchell D.A."/>
        </authorList>
    </citation>
    <scope>NUCLEOTIDE SEQUENCE [LARGE SCALE GENOMIC DNA]</scope>
    <source>
        <strain evidence="3 4">ATCC 21389</strain>
    </source>
</reference>
<dbReference type="RefSeq" id="WP_110668572.1">
    <property type="nucleotide sequence ID" value="NZ_PYBW01000037.1"/>
</dbReference>
<proteinExistence type="predicted"/>
<evidence type="ECO:0000313" key="4">
    <source>
        <dbReference type="Proteomes" id="UP000248039"/>
    </source>
</evidence>
<feature type="region of interest" description="Disordered" evidence="1">
    <location>
        <begin position="109"/>
        <end position="134"/>
    </location>
</feature>
<dbReference type="EMBL" id="PYBW01000037">
    <property type="protein sequence ID" value="PYC81167.1"/>
    <property type="molecule type" value="Genomic_DNA"/>
</dbReference>
<protein>
    <recommendedName>
        <fullName evidence="2">STAS domain-containing protein</fullName>
    </recommendedName>
</protein>
<dbReference type="Pfam" id="PF13466">
    <property type="entry name" value="STAS_2"/>
    <property type="match status" value="1"/>
</dbReference>
<dbReference type="SUPFAM" id="SSF52091">
    <property type="entry name" value="SpoIIaa-like"/>
    <property type="match status" value="1"/>
</dbReference>
<evidence type="ECO:0000259" key="2">
    <source>
        <dbReference type="PROSITE" id="PS50801"/>
    </source>
</evidence>
<feature type="domain" description="STAS" evidence="2">
    <location>
        <begin position="12"/>
        <end position="102"/>
    </location>
</feature>
<gene>
    <name evidence="3" type="ORF">C7C46_11800</name>
</gene>
<evidence type="ECO:0000256" key="1">
    <source>
        <dbReference type="SAM" id="MobiDB-lite"/>
    </source>
</evidence>
<accession>A0A2V4NC56</accession>
<dbReference type="PANTHER" id="PTHR33495:SF2">
    <property type="entry name" value="ANTI-SIGMA FACTOR ANTAGONIST TM_1081-RELATED"/>
    <property type="match status" value="1"/>
</dbReference>
<dbReference type="CDD" id="cd07043">
    <property type="entry name" value="STAS_anti-anti-sigma_factors"/>
    <property type="match status" value="1"/>
</dbReference>
<keyword evidence="4" id="KW-1185">Reference proteome</keyword>
<dbReference type="InterPro" id="IPR036513">
    <property type="entry name" value="STAS_dom_sf"/>
</dbReference>
<name>A0A2V4NC56_9ACTN</name>
<dbReference type="InterPro" id="IPR002645">
    <property type="entry name" value="STAS_dom"/>
</dbReference>
<dbReference type="OrthoDB" id="3296948at2"/>
<organism evidence="3 4">
    <name type="scientific">Streptomyces tateyamensis</name>
    <dbReference type="NCBI Taxonomy" id="565073"/>
    <lineage>
        <taxon>Bacteria</taxon>
        <taxon>Bacillati</taxon>
        <taxon>Actinomycetota</taxon>
        <taxon>Actinomycetes</taxon>
        <taxon>Kitasatosporales</taxon>
        <taxon>Streptomycetaceae</taxon>
        <taxon>Streptomyces</taxon>
    </lineage>
</organism>
<dbReference type="PROSITE" id="PS50801">
    <property type="entry name" value="STAS"/>
    <property type="match status" value="1"/>
</dbReference>